<evidence type="ECO:0000256" key="1">
    <source>
        <dbReference type="SAM" id="Coils"/>
    </source>
</evidence>
<gene>
    <name evidence="3" type="ORF">S3_001</name>
</gene>
<name>A0A3Q8KUG5_9CAUD</name>
<reference evidence="3 4" key="1">
    <citation type="submission" date="2018-11" db="EMBL/GenBank/DDBJ databases">
        <authorList>
            <person name="Lin Z."/>
            <person name="Wang T."/>
            <person name="Guo Y."/>
        </authorList>
    </citation>
    <scope>NUCLEOTIDE SEQUENCE [LARGE SCALE GENOMIC DNA]</scope>
</reference>
<evidence type="ECO:0000313" key="4">
    <source>
        <dbReference type="Proteomes" id="UP000278799"/>
    </source>
</evidence>
<evidence type="ECO:0000256" key="2">
    <source>
        <dbReference type="SAM" id="Phobius"/>
    </source>
</evidence>
<sequence length="93" mass="10647">MGDEIKWFIGALIGLFTAVGGLIVRDRQVMKSINDGDEKLHERINNVQANYVRRDDLNGHIQSIENNVRSMREEQRETNRRIDAVLGALAKKE</sequence>
<accession>A0A3Q8KUG5</accession>
<evidence type="ECO:0000313" key="3">
    <source>
        <dbReference type="EMBL" id="AZF90006.1"/>
    </source>
</evidence>
<dbReference type="Proteomes" id="UP000278799">
    <property type="component" value="Segment"/>
</dbReference>
<feature type="transmembrane region" description="Helical" evidence="2">
    <location>
        <begin position="6"/>
        <end position="24"/>
    </location>
</feature>
<dbReference type="EMBL" id="MK165657">
    <property type="protein sequence ID" value="AZF90006.1"/>
    <property type="molecule type" value="Genomic_DNA"/>
</dbReference>
<keyword evidence="2" id="KW-0812">Transmembrane</keyword>
<keyword evidence="1" id="KW-0175">Coiled coil</keyword>
<protein>
    <submittedName>
        <fullName evidence="3">Uncharacterized protein</fullName>
    </submittedName>
</protein>
<organism evidence="3 4">
    <name type="scientific">Pseudomonas phage vB_PaeS_SCUT-S3</name>
    <dbReference type="NCBI Taxonomy" id="2382122"/>
    <lineage>
        <taxon>Viruses</taxon>
        <taxon>Duplodnaviria</taxon>
        <taxon>Heunggongvirae</taxon>
        <taxon>Uroviricota</taxon>
        <taxon>Caudoviricetes</taxon>
        <taxon>Jondennisvirinae</taxon>
        <taxon>Septimatrevirus</taxon>
        <taxon>Septimatrevirus SCUTS3</taxon>
    </lineage>
</organism>
<proteinExistence type="predicted"/>
<feature type="coiled-coil region" evidence="1">
    <location>
        <begin position="54"/>
        <end position="81"/>
    </location>
</feature>
<keyword evidence="2" id="KW-0472">Membrane</keyword>
<keyword evidence="4" id="KW-1185">Reference proteome</keyword>
<keyword evidence="2" id="KW-1133">Transmembrane helix</keyword>